<dbReference type="PANTHER" id="PTHR47994:SF5">
    <property type="entry name" value="F14D16.11-RELATED"/>
    <property type="match status" value="1"/>
</dbReference>
<dbReference type="PROSITE" id="PS50090">
    <property type="entry name" value="MYB_LIKE"/>
    <property type="match status" value="2"/>
</dbReference>
<dbReference type="InterPro" id="IPR009057">
    <property type="entry name" value="Homeodomain-like_sf"/>
</dbReference>
<dbReference type="CDD" id="cd00167">
    <property type="entry name" value="SANT"/>
    <property type="match status" value="2"/>
</dbReference>
<dbReference type="SUPFAM" id="SSF46689">
    <property type="entry name" value="Homeodomain-like"/>
    <property type="match status" value="1"/>
</dbReference>
<keyword evidence="4" id="KW-0539">Nucleus</keyword>
<keyword evidence="8" id="KW-1185">Reference proteome</keyword>
<dbReference type="GO" id="GO:0003677">
    <property type="term" value="F:DNA binding"/>
    <property type="evidence" value="ECO:0007669"/>
    <property type="project" value="UniProtKB-KW"/>
</dbReference>
<dbReference type="FunFam" id="1.10.10.60:FF:000349">
    <property type="entry name" value="Transcription factor MYB39"/>
    <property type="match status" value="1"/>
</dbReference>
<comment type="caution">
    <text evidence="7">The sequence shown here is derived from an EMBL/GenBank/DDBJ whole genome shotgun (WGS) entry which is preliminary data.</text>
</comment>
<dbReference type="SMART" id="SM00717">
    <property type="entry name" value="SANT"/>
    <property type="match status" value="2"/>
</dbReference>
<dbReference type="InterPro" id="IPR001005">
    <property type="entry name" value="SANT/Myb"/>
</dbReference>
<feature type="domain" description="Myb-like" evidence="5">
    <location>
        <begin position="9"/>
        <end position="61"/>
    </location>
</feature>
<evidence type="ECO:0008006" key="9">
    <source>
        <dbReference type="Google" id="ProtNLM"/>
    </source>
</evidence>
<organism evidence="7 8">
    <name type="scientific">Ilex paraguariensis</name>
    <name type="common">yerba mate</name>
    <dbReference type="NCBI Taxonomy" id="185542"/>
    <lineage>
        <taxon>Eukaryota</taxon>
        <taxon>Viridiplantae</taxon>
        <taxon>Streptophyta</taxon>
        <taxon>Embryophyta</taxon>
        <taxon>Tracheophyta</taxon>
        <taxon>Spermatophyta</taxon>
        <taxon>Magnoliopsida</taxon>
        <taxon>eudicotyledons</taxon>
        <taxon>Gunneridae</taxon>
        <taxon>Pentapetalae</taxon>
        <taxon>asterids</taxon>
        <taxon>campanulids</taxon>
        <taxon>Aquifoliales</taxon>
        <taxon>Aquifoliaceae</taxon>
        <taxon>Ilex</taxon>
    </lineage>
</organism>
<dbReference type="AlphaFoldDB" id="A0ABC8TZ95"/>
<evidence type="ECO:0000313" key="7">
    <source>
        <dbReference type="EMBL" id="CAK9173413.1"/>
    </source>
</evidence>
<feature type="domain" description="HTH myb-type" evidence="6">
    <location>
        <begin position="62"/>
        <end position="116"/>
    </location>
</feature>
<reference evidence="7 8" key="1">
    <citation type="submission" date="2024-02" db="EMBL/GenBank/DDBJ databases">
        <authorList>
            <person name="Vignale AGUSTIN F."/>
            <person name="Sosa J E."/>
            <person name="Modenutti C."/>
        </authorList>
    </citation>
    <scope>NUCLEOTIDE SEQUENCE [LARGE SCALE GENOMIC DNA]</scope>
</reference>
<accession>A0ABC8TZ95</accession>
<feature type="domain" description="HTH myb-type" evidence="6">
    <location>
        <begin position="9"/>
        <end position="61"/>
    </location>
</feature>
<evidence type="ECO:0000313" key="8">
    <source>
        <dbReference type="Proteomes" id="UP001642360"/>
    </source>
</evidence>
<dbReference type="EMBL" id="CAUOFW020006168">
    <property type="protein sequence ID" value="CAK9173413.1"/>
    <property type="molecule type" value="Genomic_DNA"/>
</dbReference>
<dbReference type="Pfam" id="PF00249">
    <property type="entry name" value="Myb_DNA-binding"/>
    <property type="match status" value="2"/>
</dbReference>
<dbReference type="InterPro" id="IPR015495">
    <property type="entry name" value="Myb_TF_plants"/>
</dbReference>
<evidence type="ECO:0000256" key="1">
    <source>
        <dbReference type="ARBA" id="ARBA00004123"/>
    </source>
</evidence>
<dbReference type="FunFam" id="1.10.10.60:FF:000001">
    <property type="entry name" value="MYB-related transcription factor"/>
    <property type="match status" value="1"/>
</dbReference>
<evidence type="ECO:0000259" key="5">
    <source>
        <dbReference type="PROSITE" id="PS50090"/>
    </source>
</evidence>
<dbReference type="Proteomes" id="UP001642360">
    <property type="component" value="Unassembled WGS sequence"/>
</dbReference>
<keyword evidence="3" id="KW-0238">DNA-binding</keyword>
<dbReference type="PANTHER" id="PTHR47994">
    <property type="entry name" value="F14D16.11-RELATED"/>
    <property type="match status" value="1"/>
</dbReference>
<name>A0ABC8TZ95_9AQUA</name>
<evidence type="ECO:0000256" key="2">
    <source>
        <dbReference type="ARBA" id="ARBA00022737"/>
    </source>
</evidence>
<comment type="subcellular location">
    <subcellularLocation>
        <location evidence="1">Nucleus</location>
    </subcellularLocation>
</comment>
<evidence type="ECO:0000256" key="3">
    <source>
        <dbReference type="ARBA" id="ARBA00023125"/>
    </source>
</evidence>
<evidence type="ECO:0000259" key="6">
    <source>
        <dbReference type="PROSITE" id="PS51294"/>
    </source>
</evidence>
<protein>
    <recommendedName>
        <fullName evidence="9">Transcription factor MYB39</fullName>
    </recommendedName>
</protein>
<keyword evidence="2" id="KW-0677">Repeat</keyword>
<dbReference type="PROSITE" id="PS51294">
    <property type="entry name" value="HTH_MYB"/>
    <property type="match status" value="2"/>
</dbReference>
<sequence length="320" mass="36174">MGRSPSCAEKGVKKGPWTPEEDQKLIDYIQDHGPGRWQSLPRNAGLNRCGKSCRLRWTNYLRPDIKRGKFSDEEEQVIVNLHSVIGNKWSKIASKLPGRTDNEIKNFWNTHLRKKLLHDGIDPRTHRPVYDLNLLLNLSQLLSTPNFSNLMNPWGNALKLQTDATHLSQIELLKSILQFINTSPLPNIDQTSFLGLQNYAQIDGFLHGTNTLHTVDQPQEPFHGYSTAITSYSQALFERVSSQEVLNANGNSLISTGDYQTECPLPALVLDTPESTIVNQMENTEPAYISAHSPTSNFFEDWEKLLDGEASSSFWKDIID</sequence>
<evidence type="ECO:0000256" key="4">
    <source>
        <dbReference type="ARBA" id="ARBA00023242"/>
    </source>
</evidence>
<dbReference type="Gene3D" id="1.10.10.60">
    <property type="entry name" value="Homeodomain-like"/>
    <property type="match status" value="2"/>
</dbReference>
<dbReference type="GO" id="GO:0005634">
    <property type="term" value="C:nucleus"/>
    <property type="evidence" value="ECO:0007669"/>
    <property type="project" value="UniProtKB-SubCell"/>
</dbReference>
<feature type="domain" description="Myb-like" evidence="5">
    <location>
        <begin position="62"/>
        <end position="112"/>
    </location>
</feature>
<proteinExistence type="predicted"/>
<gene>
    <name evidence="7" type="ORF">ILEXP_LOCUS43143</name>
</gene>
<dbReference type="InterPro" id="IPR017930">
    <property type="entry name" value="Myb_dom"/>
</dbReference>